<dbReference type="PROSITE" id="PS50097">
    <property type="entry name" value="BTB"/>
    <property type="match status" value="1"/>
</dbReference>
<evidence type="ECO:0000259" key="1">
    <source>
        <dbReference type="PROSITE" id="PS50097"/>
    </source>
</evidence>
<accession>A0A067SB42</accession>
<evidence type="ECO:0000313" key="2">
    <source>
        <dbReference type="EMBL" id="KDR68150.1"/>
    </source>
</evidence>
<keyword evidence="3" id="KW-1185">Reference proteome</keyword>
<evidence type="ECO:0000313" key="3">
    <source>
        <dbReference type="Proteomes" id="UP000027222"/>
    </source>
</evidence>
<dbReference type="Pfam" id="PF00651">
    <property type="entry name" value="BTB"/>
    <property type="match status" value="1"/>
</dbReference>
<dbReference type="CDD" id="cd18186">
    <property type="entry name" value="BTB_POZ_ZBTB_KLHL-like"/>
    <property type="match status" value="1"/>
</dbReference>
<gene>
    <name evidence="2" type="ORF">GALMADRAFT_161220</name>
</gene>
<reference evidence="3" key="1">
    <citation type="journal article" date="2014" name="Proc. Natl. Acad. Sci. U.S.A.">
        <title>Extensive sampling of basidiomycete genomes demonstrates inadequacy of the white-rot/brown-rot paradigm for wood decay fungi.</title>
        <authorList>
            <person name="Riley R."/>
            <person name="Salamov A.A."/>
            <person name="Brown D.W."/>
            <person name="Nagy L.G."/>
            <person name="Floudas D."/>
            <person name="Held B.W."/>
            <person name="Levasseur A."/>
            <person name="Lombard V."/>
            <person name="Morin E."/>
            <person name="Otillar R."/>
            <person name="Lindquist E.A."/>
            <person name="Sun H."/>
            <person name="LaButti K.M."/>
            <person name="Schmutz J."/>
            <person name="Jabbour D."/>
            <person name="Luo H."/>
            <person name="Baker S.E."/>
            <person name="Pisabarro A.G."/>
            <person name="Walton J.D."/>
            <person name="Blanchette R.A."/>
            <person name="Henrissat B."/>
            <person name="Martin F."/>
            <person name="Cullen D."/>
            <person name="Hibbett D.S."/>
            <person name="Grigoriev I.V."/>
        </authorList>
    </citation>
    <scope>NUCLEOTIDE SEQUENCE [LARGE SCALE GENOMIC DNA]</scope>
    <source>
        <strain evidence="3">CBS 339.88</strain>
    </source>
</reference>
<dbReference type="STRING" id="685588.A0A067SB42"/>
<dbReference type="InterPro" id="IPR011333">
    <property type="entry name" value="SKP1/BTB/POZ_sf"/>
</dbReference>
<dbReference type="PANTHER" id="PTHR22427">
    <property type="entry name" value="GH15728P"/>
    <property type="match status" value="1"/>
</dbReference>
<feature type="domain" description="BTB" evidence="1">
    <location>
        <begin position="167"/>
        <end position="248"/>
    </location>
</feature>
<dbReference type="EMBL" id="KL142410">
    <property type="protein sequence ID" value="KDR68150.1"/>
    <property type="molecule type" value="Genomic_DNA"/>
</dbReference>
<dbReference type="OrthoDB" id="2130750at2759"/>
<organism evidence="2 3">
    <name type="scientific">Galerina marginata (strain CBS 339.88)</name>
    <dbReference type="NCBI Taxonomy" id="685588"/>
    <lineage>
        <taxon>Eukaryota</taxon>
        <taxon>Fungi</taxon>
        <taxon>Dikarya</taxon>
        <taxon>Basidiomycota</taxon>
        <taxon>Agaricomycotina</taxon>
        <taxon>Agaricomycetes</taxon>
        <taxon>Agaricomycetidae</taxon>
        <taxon>Agaricales</taxon>
        <taxon>Agaricineae</taxon>
        <taxon>Strophariaceae</taxon>
        <taxon>Galerina</taxon>
    </lineage>
</organism>
<sequence length="619" mass="70073">MYSDYQVQTDRIDSHIALPAQEAIWLESISDRAKKLWQEDLESLYFRAKHFFSDIVWHTKRELGDDLEVPREIWGHKAIVLARGSPAFISACLTRKLERRPNSRGDWTFLPKDFCDYTATSHAVLQLYTAASDKIEDENGFDIPIHPKRIDALRKDLLYMRKRRIFSDVHITLTTEDRQFYTFASHRFLLSSRSPYFRRVLGRPSRKSPNSSNEPSIIQLTLPSKHFTPAALYFILGYLYTGTLKFSHHRYDSITTALAIFSGSLYLELPALQELVLAEITAELLHGMCHVLLPNHEYLRLVDGNWTTAVNLGCKCGICARHAPRVLQSALDGINNDLLERGARRVLVVLFGEGWCTEEFSALPAGIIGLVLTDLRGITTASSALPMLFAAESALIRLENLRKDWGSIVKSSILSVREVIDSVLCTNAGICFKSQTWRELMNSSKKNLGENAFEQVTWVLRAVFRGANPANVSALYQALVSSAHSRFLPFSIWAQIERAHVDLREMVLSAASSYSSIQRLKLAETDSLLSSGTSYYSCVSTRSKITSLPEEQANITGYNLYISALDLATVSLYSLASSRTVSTDYGMYYTRWAISQEIDQDWKPTRTIMRRRSCDSVRN</sequence>
<name>A0A067SB42_GALM3</name>
<proteinExistence type="predicted"/>
<dbReference type="Proteomes" id="UP000027222">
    <property type="component" value="Unassembled WGS sequence"/>
</dbReference>
<dbReference type="SUPFAM" id="SSF54695">
    <property type="entry name" value="POZ domain"/>
    <property type="match status" value="1"/>
</dbReference>
<dbReference type="SMART" id="SM00225">
    <property type="entry name" value="BTB"/>
    <property type="match status" value="1"/>
</dbReference>
<protein>
    <recommendedName>
        <fullName evidence="1">BTB domain-containing protein</fullName>
    </recommendedName>
</protein>
<dbReference type="InterPro" id="IPR000210">
    <property type="entry name" value="BTB/POZ_dom"/>
</dbReference>
<dbReference type="PANTHER" id="PTHR22427:SF7">
    <property type="entry name" value="GH15728P"/>
    <property type="match status" value="1"/>
</dbReference>
<dbReference type="AlphaFoldDB" id="A0A067SB42"/>
<dbReference type="Gene3D" id="3.30.710.10">
    <property type="entry name" value="Potassium Channel Kv1.1, Chain A"/>
    <property type="match status" value="1"/>
</dbReference>
<dbReference type="HOGENOM" id="CLU_026508_0_0_1"/>